<dbReference type="AlphaFoldDB" id="A0A2U1N6W0"/>
<evidence type="ECO:0000313" key="3">
    <source>
        <dbReference type="Proteomes" id="UP000245207"/>
    </source>
</evidence>
<proteinExistence type="predicted"/>
<accession>A0A2U1N6W0</accession>
<dbReference type="EMBL" id="PKPP01003478">
    <property type="protein sequence ID" value="PWA69255.1"/>
    <property type="molecule type" value="Genomic_DNA"/>
</dbReference>
<keyword evidence="3" id="KW-1185">Reference proteome</keyword>
<feature type="domain" description="F-box/LRR-repeat protein 15/At3g58940/PEG3-like LRR" evidence="1">
    <location>
        <begin position="116"/>
        <end position="272"/>
    </location>
</feature>
<reference evidence="2 3" key="1">
    <citation type="journal article" date="2018" name="Mol. Plant">
        <title>The genome of Artemisia annua provides insight into the evolution of Asteraceae family and artemisinin biosynthesis.</title>
        <authorList>
            <person name="Shen Q."/>
            <person name="Zhang L."/>
            <person name="Liao Z."/>
            <person name="Wang S."/>
            <person name="Yan T."/>
            <person name="Shi P."/>
            <person name="Liu M."/>
            <person name="Fu X."/>
            <person name="Pan Q."/>
            <person name="Wang Y."/>
            <person name="Lv Z."/>
            <person name="Lu X."/>
            <person name="Zhang F."/>
            <person name="Jiang W."/>
            <person name="Ma Y."/>
            <person name="Chen M."/>
            <person name="Hao X."/>
            <person name="Li L."/>
            <person name="Tang Y."/>
            <person name="Lv G."/>
            <person name="Zhou Y."/>
            <person name="Sun X."/>
            <person name="Brodelius P.E."/>
            <person name="Rose J.K.C."/>
            <person name="Tang K."/>
        </authorList>
    </citation>
    <scope>NUCLEOTIDE SEQUENCE [LARGE SCALE GENOMIC DNA]</scope>
    <source>
        <strain evidence="3">cv. Huhao1</strain>
        <tissue evidence="2">Leaf</tissue>
    </source>
</reference>
<dbReference type="PANTHER" id="PTHR34145">
    <property type="entry name" value="OS02G0105600 PROTEIN"/>
    <property type="match status" value="1"/>
</dbReference>
<name>A0A2U1N6W0_ARTAN</name>
<dbReference type="Gene3D" id="1.20.1280.50">
    <property type="match status" value="1"/>
</dbReference>
<dbReference type="InterPro" id="IPR055411">
    <property type="entry name" value="LRR_FXL15/At3g58940/PEG3-like"/>
</dbReference>
<dbReference type="InterPro" id="IPR053772">
    <property type="entry name" value="At1g61320/At1g61330-like"/>
</dbReference>
<gene>
    <name evidence="2" type="ORF">CTI12_AA300020</name>
</gene>
<protein>
    <submittedName>
        <fullName evidence="2">F-box domain, Leucine-rich repeat domain, L domain-like protein</fullName>
    </submittedName>
</protein>
<dbReference type="InterPro" id="IPR032675">
    <property type="entry name" value="LRR_dom_sf"/>
</dbReference>
<dbReference type="Pfam" id="PF24758">
    <property type="entry name" value="LRR_At5g56370"/>
    <property type="match status" value="1"/>
</dbReference>
<comment type="caution">
    <text evidence="2">The sequence shown here is derived from an EMBL/GenBank/DDBJ whole genome shotgun (WGS) entry which is preliminary data.</text>
</comment>
<dbReference type="OrthoDB" id="1534647at2759"/>
<evidence type="ECO:0000259" key="1">
    <source>
        <dbReference type="Pfam" id="PF24758"/>
    </source>
</evidence>
<dbReference type="PANTHER" id="PTHR34145:SF28">
    <property type="entry name" value="F-BOX DOMAIN-CONTAINING PROTEIN"/>
    <property type="match status" value="1"/>
</dbReference>
<organism evidence="2 3">
    <name type="scientific">Artemisia annua</name>
    <name type="common">Sweet wormwood</name>
    <dbReference type="NCBI Taxonomy" id="35608"/>
    <lineage>
        <taxon>Eukaryota</taxon>
        <taxon>Viridiplantae</taxon>
        <taxon>Streptophyta</taxon>
        <taxon>Embryophyta</taxon>
        <taxon>Tracheophyta</taxon>
        <taxon>Spermatophyta</taxon>
        <taxon>Magnoliopsida</taxon>
        <taxon>eudicotyledons</taxon>
        <taxon>Gunneridae</taxon>
        <taxon>Pentapetalae</taxon>
        <taxon>asterids</taxon>
        <taxon>campanulids</taxon>
        <taxon>Asterales</taxon>
        <taxon>Asteraceae</taxon>
        <taxon>Asteroideae</taxon>
        <taxon>Anthemideae</taxon>
        <taxon>Artemisiinae</taxon>
        <taxon>Artemisia</taxon>
    </lineage>
</organism>
<dbReference type="SUPFAM" id="SSF81383">
    <property type="entry name" value="F-box domain"/>
    <property type="match status" value="1"/>
</dbReference>
<dbReference type="SUPFAM" id="SSF52047">
    <property type="entry name" value="RNI-like"/>
    <property type="match status" value="1"/>
</dbReference>
<sequence length="554" mass="64769">MDENTVDTTDRISMLPDSIVHHILSYLLDDPISCVRVSVLSKEWFALTASCPFLYFHLNWVWSHVIFGKYWNEYIVDKFCKYVEHTVSRFCKQNISAHTLDISAKMKNLEQIEIFERCLVSVIEKGVQVLVIDVEYWDKNLPMFRLPNTLLSASSLTSLTLNKCELPSSLMVGIVKFKSLKLLSLTKLSIDEGVIEYLTKSCPILEVICLKYCYGFKTFCVQRHHNLQKVEIYYRSRLERIDVDAPNLGYFLLENDKDKAPYMSLASCTNLQTFFYHGFPIKNFSDFLSNFPFIETLSIKFSSHVTNLKWSNHFLFLRILQLSLDYDLEEIDLNAPNLHFFEYCGRICSRNFAKLLRKDSSLAKKSMKCSTYNYLDILWFQKLRRFLDKNSTFKVLELDINLYTYEKLLQQEDEGQTNIKFSRTYFWKDDEQHFSDLNSLLKALSLDQLSCKITFIKEEAYDGRCLYTYEKLLQQEDEGQTNIKFSLIYFCKDDEQHFSDLNSLLKALSLDQLSCKITFIKEEVTMLMQRGGQNSVKVNSVLVTVYMSGESVIG</sequence>
<dbReference type="Gene3D" id="3.80.10.10">
    <property type="entry name" value="Ribonuclease Inhibitor"/>
    <property type="match status" value="1"/>
</dbReference>
<dbReference type="InterPro" id="IPR036047">
    <property type="entry name" value="F-box-like_dom_sf"/>
</dbReference>
<evidence type="ECO:0000313" key="2">
    <source>
        <dbReference type="EMBL" id="PWA69255.1"/>
    </source>
</evidence>
<dbReference type="Proteomes" id="UP000245207">
    <property type="component" value="Unassembled WGS sequence"/>
</dbReference>